<feature type="domain" description="LpxI C-terminal" evidence="1">
    <location>
        <begin position="140"/>
        <end position="268"/>
    </location>
</feature>
<dbReference type="InterPro" id="IPR010415">
    <property type="entry name" value="LpxI_C"/>
</dbReference>
<dbReference type="InterPro" id="IPR043167">
    <property type="entry name" value="LpxI_C_sf"/>
</dbReference>
<dbReference type="InterPro" id="IPR041255">
    <property type="entry name" value="LpxI_N"/>
</dbReference>
<reference evidence="3 4" key="1">
    <citation type="submission" date="2020-04" db="EMBL/GenBank/DDBJ databases">
        <title>Luteolibacter sp. G-1-1-1 isolated from soil.</title>
        <authorList>
            <person name="Dahal R.H."/>
        </authorList>
    </citation>
    <scope>NUCLEOTIDE SEQUENCE [LARGE SCALE GENOMIC DNA]</scope>
    <source>
        <strain evidence="3 4">G-1-1-1</strain>
    </source>
</reference>
<dbReference type="Proteomes" id="UP000501812">
    <property type="component" value="Chromosome"/>
</dbReference>
<dbReference type="PANTHER" id="PTHR39962">
    <property type="entry name" value="BLL4848 PROTEIN"/>
    <property type="match status" value="1"/>
</dbReference>
<organism evidence="3 4">
    <name type="scientific">Luteolibacter luteus</name>
    <dbReference type="NCBI Taxonomy" id="2728835"/>
    <lineage>
        <taxon>Bacteria</taxon>
        <taxon>Pseudomonadati</taxon>
        <taxon>Verrucomicrobiota</taxon>
        <taxon>Verrucomicrobiia</taxon>
        <taxon>Verrucomicrobiales</taxon>
        <taxon>Verrucomicrobiaceae</taxon>
        <taxon>Luteolibacter</taxon>
    </lineage>
</organism>
<sequence length="276" mass="30149">MAEQRIIGIIAGNGVYPETFARAARAKSPEVKLVAAAFQGETKPEFLELVDAADWFRVGQLGKLIKFFKSQKAKEAIMVGQIAPKNLFDLRPDLRTLMLLARLKERNAESLFGGIADELEKDGIRLLPATTFLEDLLPPAGHVCGPVMKKRQLEDAAFGFRMAKETSRLDIGQTVVVRHGTVLAVEAFEGTNACIKRGGELGHGKDVMLVKVSKPNQDFRFDVPVVGPLTIQTCVEAGVKAITVEANKTLVLERDTVFKLCLEHGVSVHAMDEGGR</sequence>
<evidence type="ECO:0000259" key="1">
    <source>
        <dbReference type="Pfam" id="PF06230"/>
    </source>
</evidence>
<gene>
    <name evidence="3" type="ORF">HHL09_03300</name>
</gene>
<dbReference type="Pfam" id="PF06230">
    <property type="entry name" value="LpxI_C"/>
    <property type="match status" value="1"/>
</dbReference>
<dbReference type="AlphaFoldDB" id="A0A858RFD4"/>
<protein>
    <submittedName>
        <fullName evidence="3">LpxI family protein</fullName>
    </submittedName>
</protein>
<evidence type="ECO:0000313" key="4">
    <source>
        <dbReference type="Proteomes" id="UP000501812"/>
    </source>
</evidence>
<keyword evidence="4" id="KW-1185">Reference proteome</keyword>
<dbReference type="Gene3D" id="3.40.140.80">
    <property type="match status" value="1"/>
</dbReference>
<dbReference type="InterPro" id="IPR053174">
    <property type="entry name" value="LpxI"/>
</dbReference>
<dbReference type="Pfam" id="PF17930">
    <property type="entry name" value="LpxI_N"/>
    <property type="match status" value="1"/>
</dbReference>
<dbReference type="Gene3D" id="3.40.50.20">
    <property type="match status" value="1"/>
</dbReference>
<dbReference type="PANTHER" id="PTHR39962:SF1">
    <property type="entry name" value="LPXI FAMILY PROTEIN"/>
    <property type="match status" value="1"/>
</dbReference>
<dbReference type="KEGG" id="luo:HHL09_03300"/>
<feature type="domain" description="LpxI N-terminal" evidence="2">
    <location>
        <begin position="7"/>
        <end position="136"/>
    </location>
</feature>
<name>A0A858RFD4_9BACT</name>
<dbReference type="RefSeq" id="WP_169453064.1">
    <property type="nucleotide sequence ID" value="NZ_CP051774.1"/>
</dbReference>
<proteinExistence type="predicted"/>
<dbReference type="EMBL" id="CP051774">
    <property type="protein sequence ID" value="QJE94843.1"/>
    <property type="molecule type" value="Genomic_DNA"/>
</dbReference>
<evidence type="ECO:0000259" key="2">
    <source>
        <dbReference type="Pfam" id="PF17930"/>
    </source>
</evidence>
<accession>A0A858RFD4</accession>
<evidence type="ECO:0000313" key="3">
    <source>
        <dbReference type="EMBL" id="QJE94843.1"/>
    </source>
</evidence>